<dbReference type="AlphaFoldDB" id="A0A2I2KSL7"/>
<keyword evidence="3" id="KW-1185">Reference proteome</keyword>
<protein>
    <recommendedName>
        <fullName evidence="1">EthD domain-containing protein</fullName>
    </recommendedName>
</protein>
<dbReference type="Gene3D" id="3.30.70.100">
    <property type="match status" value="2"/>
</dbReference>
<accession>A0A2I2KSL7</accession>
<evidence type="ECO:0000313" key="3">
    <source>
        <dbReference type="Proteomes" id="UP000234331"/>
    </source>
</evidence>
<dbReference type="GO" id="GO:0016491">
    <property type="term" value="F:oxidoreductase activity"/>
    <property type="evidence" value="ECO:0007669"/>
    <property type="project" value="InterPro"/>
</dbReference>
<evidence type="ECO:0000313" key="2">
    <source>
        <dbReference type="EMBL" id="SNQ48664.1"/>
    </source>
</evidence>
<evidence type="ECO:0000259" key="1">
    <source>
        <dbReference type="Pfam" id="PF07110"/>
    </source>
</evidence>
<reference evidence="2 3" key="1">
    <citation type="submission" date="2017-06" db="EMBL/GenBank/DDBJ databases">
        <authorList>
            <person name="Kim H.J."/>
            <person name="Triplett B.A."/>
        </authorList>
    </citation>
    <scope>NUCLEOTIDE SEQUENCE [LARGE SCALE GENOMIC DNA]</scope>
    <source>
        <strain evidence="2">FRACA_ARgP5</strain>
    </source>
</reference>
<gene>
    <name evidence="2" type="ORF">FRACA_2670005</name>
</gene>
<feature type="domain" description="EthD" evidence="1">
    <location>
        <begin position="13"/>
        <end position="98"/>
    </location>
</feature>
<dbReference type="RefSeq" id="WP_165818421.1">
    <property type="nucleotide sequence ID" value="NZ_FZMO01000187.1"/>
</dbReference>
<name>A0A2I2KSL7_9ACTN</name>
<dbReference type="Pfam" id="PF07110">
    <property type="entry name" value="EthD"/>
    <property type="match status" value="2"/>
</dbReference>
<dbReference type="SUPFAM" id="SSF54909">
    <property type="entry name" value="Dimeric alpha+beta barrel"/>
    <property type="match status" value="2"/>
</dbReference>
<proteinExistence type="predicted"/>
<sequence>MTVKMIYLARRNPTTTHEEFVANWRAHAKLSARFPDFLPAFTGVTQCEVLPDPELLPGASVAYDGVNLLPVRGLLDAVQTWDHPDARTHLVPDELRVFSGLVRDFTVYAVETVLADGPRVRHLAVRFVKARPGLGGAEFVTRWSGEGARALLAASDGRVRRLAHNHVILDRPAGYDYDGVEELWFDTLDAMTSFFADDRTKSALAAQAAAVVDESSSVLLATRVALAMPAIRDTAPAAG</sequence>
<dbReference type="InterPro" id="IPR009799">
    <property type="entry name" value="EthD_dom"/>
</dbReference>
<feature type="domain" description="EthD" evidence="1">
    <location>
        <begin position="131"/>
        <end position="214"/>
    </location>
</feature>
<dbReference type="InterPro" id="IPR011008">
    <property type="entry name" value="Dimeric_a/b-barrel"/>
</dbReference>
<dbReference type="Proteomes" id="UP000234331">
    <property type="component" value="Unassembled WGS sequence"/>
</dbReference>
<dbReference type="EMBL" id="FZMO01000187">
    <property type="protein sequence ID" value="SNQ48664.1"/>
    <property type="molecule type" value="Genomic_DNA"/>
</dbReference>
<organism evidence="2 3">
    <name type="scientific">Frankia canadensis</name>
    <dbReference type="NCBI Taxonomy" id="1836972"/>
    <lineage>
        <taxon>Bacteria</taxon>
        <taxon>Bacillati</taxon>
        <taxon>Actinomycetota</taxon>
        <taxon>Actinomycetes</taxon>
        <taxon>Frankiales</taxon>
        <taxon>Frankiaceae</taxon>
        <taxon>Frankia</taxon>
    </lineage>
</organism>